<dbReference type="Proteomes" id="UP000018877">
    <property type="component" value="Unassembled WGS sequence"/>
</dbReference>
<evidence type="ECO:0000313" key="1">
    <source>
        <dbReference type="EMBL" id="ETI65827.1"/>
    </source>
</evidence>
<dbReference type="AlphaFoldDB" id="A0AB94IFD9"/>
<proteinExistence type="predicted"/>
<dbReference type="EMBL" id="ALAN01000225">
    <property type="protein sequence ID" value="ETI65827.1"/>
    <property type="molecule type" value="Genomic_DNA"/>
</dbReference>
<keyword evidence="2" id="KW-1185">Reference proteome</keyword>
<gene>
    <name evidence="1" type="ORF">BAVI_25709</name>
</gene>
<sequence>MFSLFCIHLFGEGLIAVNYDIFLAAYYIFSETYDIIPFTYYLFFRTYDISWILIGKCLELREFTTYFQPIATYKVDVEALYVGIFVELAPKS</sequence>
<organism evidence="1 2">
    <name type="scientific">Neobacillus vireti LMG 21834</name>
    <dbReference type="NCBI Taxonomy" id="1131730"/>
    <lineage>
        <taxon>Bacteria</taxon>
        <taxon>Bacillati</taxon>
        <taxon>Bacillota</taxon>
        <taxon>Bacilli</taxon>
        <taxon>Bacillales</taxon>
        <taxon>Bacillaceae</taxon>
        <taxon>Neobacillus</taxon>
    </lineage>
</organism>
<evidence type="ECO:0000313" key="2">
    <source>
        <dbReference type="Proteomes" id="UP000018877"/>
    </source>
</evidence>
<comment type="caution">
    <text evidence="1">The sequence shown here is derived from an EMBL/GenBank/DDBJ whole genome shotgun (WGS) entry which is preliminary data.</text>
</comment>
<protein>
    <submittedName>
        <fullName evidence="1">Uncharacterized protein</fullName>
    </submittedName>
</protein>
<name>A0AB94IFD9_9BACI</name>
<reference evidence="1 2" key="1">
    <citation type="journal article" date="2014" name="Environ. Microbiol.">
        <title>The nitrate-ammonifying and nosZ-carrying bacterium Bacillus vireti is a potent source and sink for nitric and nitrous oxide under high nitrate conditions.</title>
        <authorList>
            <person name="Mania D."/>
            <person name="Heylen K."/>
            <person name="van Spanning R.J."/>
            <person name="Frostegard A."/>
        </authorList>
    </citation>
    <scope>NUCLEOTIDE SEQUENCE [LARGE SCALE GENOMIC DNA]</scope>
    <source>
        <strain evidence="1 2">LMG 21834</strain>
    </source>
</reference>
<accession>A0AB94IFD9</accession>